<dbReference type="Proteomes" id="UP001601303">
    <property type="component" value="Unassembled WGS sequence"/>
</dbReference>
<dbReference type="RefSeq" id="WP_388113484.1">
    <property type="nucleotide sequence ID" value="NZ_JBIAHM010000016.1"/>
</dbReference>
<reference evidence="1 2" key="1">
    <citation type="submission" date="2024-10" db="EMBL/GenBank/DDBJ databases">
        <title>The Natural Products Discovery Center: Release of the First 8490 Sequenced Strains for Exploring Actinobacteria Biosynthetic Diversity.</title>
        <authorList>
            <person name="Kalkreuter E."/>
            <person name="Kautsar S.A."/>
            <person name="Yang D."/>
            <person name="Bader C.D."/>
            <person name="Teijaro C.N."/>
            <person name="Fluegel L."/>
            <person name="Davis C.M."/>
            <person name="Simpson J.R."/>
            <person name="Lauterbach L."/>
            <person name="Steele A.D."/>
            <person name="Gui C."/>
            <person name="Meng S."/>
            <person name="Li G."/>
            <person name="Viehrig K."/>
            <person name="Ye F."/>
            <person name="Su P."/>
            <person name="Kiefer A.F."/>
            <person name="Nichols A."/>
            <person name="Cepeda A.J."/>
            <person name="Yan W."/>
            <person name="Fan B."/>
            <person name="Jiang Y."/>
            <person name="Adhikari A."/>
            <person name="Zheng C.-J."/>
            <person name="Schuster L."/>
            <person name="Cowan T.M."/>
            <person name="Smanski M.J."/>
            <person name="Chevrette M.G."/>
            <person name="De Carvalho L.P.S."/>
            <person name="Shen B."/>
        </authorList>
    </citation>
    <scope>NUCLEOTIDE SEQUENCE [LARGE SCALE GENOMIC DNA]</scope>
    <source>
        <strain evidence="1 2">NPDC006488</strain>
    </source>
</reference>
<keyword evidence="2" id="KW-1185">Reference proteome</keyword>
<sequence length="118" mass="13211">MTVRWLMTLGERSRPDAPSFAECPGPYEARAVALVDDGGQLFPILLEWRRAYGEDLTGWACQVEADDIEDLPADVAENWGPDELRLDTMPGGYVKVSDYRDHQAPAALPHRTNVLMRP</sequence>
<comment type="caution">
    <text evidence="1">The sequence shown here is derived from an EMBL/GenBank/DDBJ whole genome shotgun (WGS) entry which is preliminary data.</text>
</comment>
<gene>
    <name evidence="1" type="ORF">ACFYNQ_39170</name>
</gene>
<evidence type="ECO:0000313" key="2">
    <source>
        <dbReference type="Proteomes" id="UP001601303"/>
    </source>
</evidence>
<name>A0ABW6MGV4_9ACTN</name>
<protein>
    <submittedName>
        <fullName evidence="1">Uncharacterized protein</fullName>
    </submittedName>
</protein>
<evidence type="ECO:0000313" key="1">
    <source>
        <dbReference type="EMBL" id="MFE9604552.1"/>
    </source>
</evidence>
<proteinExistence type="predicted"/>
<accession>A0ABW6MGV4</accession>
<dbReference type="EMBL" id="JBIAHM010000016">
    <property type="protein sequence ID" value="MFE9604552.1"/>
    <property type="molecule type" value="Genomic_DNA"/>
</dbReference>
<organism evidence="1 2">
    <name type="scientific">Streptomyces hokutonensis</name>
    <dbReference type="NCBI Taxonomy" id="1306990"/>
    <lineage>
        <taxon>Bacteria</taxon>
        <taxon>Bacillati</taxon>
        <taxon>Actinomycetota</taxon>
        <taxon>Actinomycetes</taxon>
        <taxon>Kitasatosporales</taxon>
        <taxon>Streptomycetaceae</taxon>
        <taxon>Streptomyces</taxon>
    </lineage>
</organism>